<name>A0A830BFM6_9LAMI</name>
<feature type="chain" id="PRO_5032747209" evidence="1">
    <location>
        <begin position="23"/>
        <end position="59"/>
    </location>
</feature>
<evidence type="ECO:0000313" key="3">
    <source>
        <dbReference type="Proteomes" id="UP000653305"/>
    </source>
</evidence>
<dbReference type="AlphaFoldDB" id="A0A830BFM6"/>
<keyword evidence="3" id="KW-1185">Reference proteome</keyword>
<dbReference type="EMBL" id="BMAC01000117">
    <property type="protein sequence ID" value="GFP85997.1"/>
    <property type="molecule type" value="Genomic_DNA"/>
</dbReference>
<protein>
    <submittedName>
        <fullName evidence="2">Agamous-like mads-box protein agl6</fullName>
    </submittedName>
</protein>
<comment type="caution">
    <text evidence="2">The sequence shown here is derived from an EMBL/GenBank/DDBJ whole genome shotgun (WGS) entry which is preliminary data.</text>
</comment>
<proteinExistence type="predicted"/>
<dbReference type="Proteomes" id="UP000653305">
    <property type="component" value="Unassembled WGS sequence"/>
</dbReference>
<evidence type="ECO:0000313" key="2">
    <source>
        <dbReference type="EMBL" id="GFP85997.1"/>
    </source>
</evidence>
<accession>A0A830BFM6</accession>
<reference evidence="2" key="1">
    <citation type="submission" date="2020-07" db="EMBL/GenBank/DDBJ databases">
        <title>Ethylene signaling mediates host invasion by parasitic plants.</title>
        <authorList>
            <person name="Yoshida S."/>
        </authorList>
    </citation>
    <scope>NUCLEOTIDE SEQUENCE</scope>
    <source>
        <strain evidence="2">Okayama</strain>
    </source>
</reference>
<feature type="signal peptide" evidence="1">
    <location>
        <begin position="1"/>
        <end position="22"/>
    </location>
</feature>
<keyword evidence="1" id="KW-0732">Signal</keyword>
<evidence type="ECO:0000256" key="1">
    <source>
        <dbReference type="SAM" id="SignalP"/>
    </source>
</evidence>
<gene>
    <name evidence="2" type="ORF">PHJA_000743600</name>
</gene>
<organism evidence="2 3">
    <name type="scientific">Phtheirospermum japonicum</name>
    <dbReference type="NCBI Taxonomy" id="374723"/>
    <lineage>
        <taxon>Eukaryota</taxon>
        <taxon>Viridiplantae</taxon>
        <taxon>Streptophyta</taxon>
        <taxon>Embryophyta</taxon>
        <taxon>Tracheophyta</taxon>
        <taxon>Spermatophyta</taxon>
        <taxon>Magnoliopsida</taxon>
        <taxon>eudicotyledons</taxon>
        <taxon>Gunneridae</taxon>
        <taxon>Pentapetalae</taxon>
        <taxon>asterids</taxon>
        <taxon>lamiids</taxon>
        <taxon>Lamiales</taxon>
        <taxon>Orobanchaceae</taxon>
        <taxon>Orobanchaceae incertae sedis</taxon>
        <taxon>Phtheirospermum</taxon>
    </lineage>
</organism>
<sequence>MVCSRKHMNSLCFVMLRLPLSSSPAGESSMNLAAPGIYTCTRVRAHNIYIHLYICLVYS</sequence>